<feature type="binding site" evidence="8">
    <location>
        <begin position="12"/>
        <end position="20"/>
    </location>
    <ligand>
        <name>ATP</name>
        <dbReference type="ChEBI" id="CHEBI:30616"/>
    </ligand>
</feature>
<dbReference type="OrthoDB" id="9807434at2"/>
<dbReference type="Gene3D" id="3.40.50.300">
    <property type="entry name" value="P-loop containing nucleotide triphosphate hydrolases"/>
    <property type="match status" value="1"/>
</dbReference>
<dbReference type="Pfam" id="PF02224">
    <property type="entry name" value="Cytidylate_kin"/>
    <property type="match status" value="1"/>
</dbReference>
<keyword evidence="2 8" id="KW-0808">Transferase</keyword>
<keyword evidence="3 8" id="KW-0547">Nucleotide-binding</keyword>
<accession>A0A2Z4LNK8</accession>
<dbReference type="GO" id="GO:0006220">
    <property type="term" value="P:pyrimidine nucleotide metabolic process"/>
    <property type="evidence" value="ECO:0007669"/>
    <property type="project" value="UniProtKB-UniRule"/>
</dbReference>
<name>A0A2Z4LNK8_9BACT</name>
<dbReference type="InterPro" id="IPR027417">
    <property type="entry name" value="P-loop_NTPase"/>
</dbReference>
<evidence type="ECO:0000256" key="1">
    <source>
        <dbReference type="ARBA" id="ARBA00009427"/>
    </source>
</evidence>
<dbReference type="RefSeq" id="WP_029330317.1">
    <property type="nucleotide sequence ID" value="NZ_CP030103.1"/>
</dbReference>
<dbReference type="AlphaFoldDB" id="A0A2Z4LNK8"/>
<evidence type="ECO:0000256" key="3">
    <source>
        <dbReference type="ARBA" id="ARBA00022741"/>
    </source>
</evidence>
<dbReference type="HAMAP" id="MF_00238">
    <property type="entry name" value="Cytidyl_kinase_type1"/>
    <property type="match status" value="1"/>
</dbReference>
<dbReference type="NCBIfam" id="TIGR00017">
    <property type="entry name" value="cmk"/>
    <property type="match status" value="1"/>
</dbReference>
<sequence>MKHKRINIAIDGPSGVGKTVMATMLAQKLNYKFLSSGSFYRIIAYNALIQNINLDDEQAINDAWDFHDIDIHDDGSFIFKGKDVSKEIRADEVSQAASKIAKYGSIREKINKFIQSYGAAKKGIIVDGRDATYRILPQAEVKFFLWASSEERALRRIKQNNELGIPSGSYEEVLQSIKERDYNDMNRKIDPLKVSEGSIEIDTSGMSIEENFEALYKYVKEKLE</sequence>
<keyword evidence="4 8" id="KW-0418">Kinase</keyword>
<keyword evidence="10" id="KW-1185">Reference proteome</keyword>
<dbReference type="GO" id="GO:0005524">
    <property type="term" value="F:ATP binding"/>
    <property type="evidence" value="ECO:0007669"/>
    <property type="project" value="UniProtKB-UniRule"/>
</dbReference>
<reference evidence="10" key="1">
    <citation type="submission" date="2018-06" db="EMBL/GenBank/DDBJ databases">
        <title>Complete genome sequences of Mycoplasma anatis, M. anseris and M. cloacale type strains.</title>
        <authorList>
            <person name="Grozner D."/>
            <person name="Forro B."/>
            <person name="Sulyok K.M."/>
            <person name="Marton S."/>
            <person name="Kreizinger Z."/>
            <person name="Banyai K."/>
            <person name="Gyuranecz M."/>
        </authorList>
    </citation>
    <scope>NUCLEOTIDE SEQUENCE [LARGE SCALE GENOMIC DNA]</scope>
    <source>
        <strain evidence="10">NCTC 10199</strain>
    </source>
</reference>
<comment type="similarity">
    <text evidence="1 8">Belongs to the cytidylate kinase family. Type 1 subfamily.</text>
</comment>
<dbReference type="CDD" id="cd02020">
    <property type="entry name" value="CMPK"/>
    <property type="match status" value="1"/>
</dbReference>
<dbReference type="InterPro" id="IPR011994">
    <property type="entry name" value="Cytidylate_kinase_dom"/>
</dbReference>
<dbReference type="SUPFAM" id="SSF52540">
    <property type="entry name" value="P-loop containing nucleoside triphosphate hydrolases"/>
    <property type="match status" value="1"/>
</dbReference>
<dbReference type="Proteomes" id="UP000249865">
    <property type="component" value="Chromosome"/>
</dbReference>
<dbReference type="EMBL" id="CP030103">
    <property type="protein sequence ID" value="AWX42847.1"/>
    <property type="molecule type" value="Genomic_DNA"/>
</dbReference>
<evidence type="ECO:0000313" key="9">
    <source>
        <dbReference type="EMBL" id="AWX42847.1"/>
    </source>
</evidence>
<dbReference type="GO" id="GO:0036430">
    <property type="term" value="F:CMP kinase activity"/>
    <property type="evidence" value="ECO:0007669"/>
    <property type="project" value="RHEA"/>
</dbReference>
<keyword evidence="8" id="KW-0963">Cytoplasm</keyword>
<gene>
    <name evidence="8" type="primary">cmk</name>
    <name evidence="9" type="ORF">DK849_02100</name>
</gene>
<evidence type="ECO:0000256" key="8">
    <source>
        <dbReference type="HAMAP-Rule" id="MF_00238"/>
    </source>
</evidence>
<evidence type="ECO:0000256" key="7">
    <source>
        <dbReference type="ARBA" id="ARBA00048478"/>
    </source>
</evidence>
<dbReference type="GO" id="GO:0005737">
    <property type="term" value="C:cytoplasm"/>
    <property type="evidence" value="ECO:0007669"/>
    <property type="project" value="UniProtKB-SubCell"/>
</dbReference>
<comment type="catalytic activity">
    <reaction evidence="6 8">
        <text>dCMP + ATP = dCDP + ADP</text>
        <dbReference type="Rhea" id="RHEA:25094"/>
        <dbReference type="ChEBI" id="CHEBI:30616"/>
        <dbReference type="ChEBI" id="CHEBI:57566"/>
        <dbReference type="ChEBI" id="CHEBI:58593"/>
        <dbReference type="ChEBI" id="CHEBI:456216"/>
        <dbReference type="EC" id="2.7.4.25"/>
    </reaction>
</comment>
<dbReference type="KEGG" id="mclo:DK849_02100"/>
<comment type="catalytic activity">
    <reaction evidence="7 8">
        <text>CMP + ATP = CDP + ADP</text>
        <dbReference type="Rhea" id="RHEA:11600"/>
        <dbReference type="ChEBI" id="CHEBI:30616"/>
        <dbReference type="ChEBI" id="CHEBI:58069"/>
        <dbReference type="ChEBI" id="CHEBI:60377"/>
        <dbReference type="ChEBI" id="CHEBI:456216"/>
        <dbReference type="EC" id="2.7.4.25"/>
    </reaction>
</comment>
<evidence type="ECO:0000256" key="6">
    <source>
        <dbReference type="ARBA" id="ARBA00047615"/>
    </source>
</evidence>
<evidence type="ECO:0000313" key="10">
    <source>
        <dbReference type="Proteomes" id="UP000249865"/>
    </source>
</evidence>
<organism evidence="9 10">
    <name type="scientific">Metamycoplasma cloacale</name>
    <dbReference type="NCBI Taxonomy" id="92401"/>
    <lineage>
        <taxon>Bacteria</taxon>
        <taxon>Bacillati</taxon>
        <taxon>Mycoplasmatota</taxon>
        <taxon>Mycoplasmoidales</taxon>
        <taxon>Metamycoplasmataceae</taxon>
        <taxon>Metamycoplasma</taxon>
    </lineage>
</organism>
<evidence type="ECO:0000256" key="2">
    <source>
        <dbReference type="ARBA" id="ARBA00022679"/>
    </source>
</evidence>
<comment type="subcellular location">
    <subcellularLocation>
        <location evidence="8">Cytoplasm</location>
    </subcellularLocation>
</comment>
<dbReference type="GO" id="GO:0036431">
    <property type="term" value="F:dCMP kinase activity"/>
    <property type="evidence" value="ECO:0007669"/>
    <property type="project" value="InterPro"/>
</dbReference>
<proteinExistence type="inferred from homology"/>
<evidence type="ECO:0000256" key="5">
    <source>
        <dbReference type="ARBA" id="ARBA00022840"/>
    </source>
</evidence>
<protein>
    <recommendedName>
        <fullName evidence="8">Cytidylate kinase</fullName>
        <shortName evidence="8">CK</shortName>
        <ecNumber evidence="8">2.7.4.25</ecNumber>
    </recommendedName>
    <alternativeName>
        <fullName evidence="8">Cytidine monophosphate kinase</fullName>
        <shortName evidence="8">CMP kinase</shortName>
    </alternativeName>
</protein>
<evidence type="ECO:0000256" key="4">
    <source>
        <dbReference type="ARBA" id="ARBA00022777"/>
    </source>
</evidence>
<dbReference type="InterPro" id="IPR003136">
    <property type="entry name" value="Cytidylate_kin"/>
</dbReference>
<dbReference type="EC" id="2.7.4.25" evidence="8"/>
<keyword evidence="5 8" id="KW-0067">ATP-binding</keyword>